<gene>
    <name evidence="2" type="ORF">F5X68DRAFT_19538</name>
</gene>
<dbReference type="OrthoDB" id="4847749at2759"/>
<feature type="transmembrane region" description="Helical" evidence="1">
    <location>
        <begin position="56"/>
        <end position="76"/>
    </location>
</feature>
<sequence>MQVFDNTATIFEMLWDIALAYFVIRLGTIYALLAFSSSAAIGFVSTWAAQQHPIPHLTPLVPVAQLASTIACALFINTYHDIPKDWRLRAGVGCIGALLVTVAATALKPAMMDMEIGRGYLACVAAMPVVLTVLEKRPRRAERDGLGLLYGNEKMGF</sequence>
<evidence type="ECO:0000256" key="1">
    <source>
        <dbReference type="SAM" id="Phobius"/>
    </source>
</evidence>
<name>A0A9P8V8X8_9PEZI</name>
<accession>A0A9P8V8X8</accession>
<feature type="transmembrane region" description="Helical" evidence="1">
    <location>
        <begin position="119"/>
        <end position="134"/>
    </location>
</feature>
<dbReference type="AlphaFoldDB" id="A0A9P8V8X8"/>
<keyword evidence="3" id="KW-1185">Reference proteome</keyword>
<feature type="transmembrane region" description="Helical" evidence="1">
    <location>
        <begin position="88"/>
        <end position="107"/>
    </location>
</feature>
<organism evidence="2 3">
    <name type="scientific">Plectosphaerella plurivora</name>
    <dbReference type="NCBI Taxonomy" id="936078"/>
    <lineage>
        <taxon>Eukaryota</taxon>
        <taxon>Fungi</taxon>
        <taxon>Dikarya</taxon>
        <taxon>Ascomycota</taxon>
        <taxon>Pezizomycotina</taxon>
        <taxon>Sordariomycetes</taxon>
        <taxon>Hypocreomycetidae</taxon>
        <taxon>Glomerellales</taxon>
        <taxon>Plectosphaerellaceae</taxon>
        <taxon>Plectosphaerella</taxon>
    </lineage>
</organism>
<keyword evidence="1" id="KW-0472">Membrane</keyword>
<keyword evidence="1" id="KW-0812">Transmembrane</keyword>
<dbReference type="EMBL" id="JAGSXJ010000015">
    <property type="protein sequence ID" value="KAH6685317.1"/>
    <property type="molecule type" value="Genomic_DNA"/>
</dbReference>
<comment type="caution">
    <text evidence="2">The sequence shown here is derived from an EMBL/GenBank/DDBJ whole genome shotgun (WGS) entry which is preliminary data.</text>
</comment>
<evidence type="ECO:0000313" key="3">
    <source>
        <dbReference type="Proteomes" id="UP000770015"/>
    </source>
</evidence>
<proteinExistence type="predicted"/>
<protein>
    <submittedName>
        <fullName evidence="2">Uncharacterized protein</fullName>
    </submittedName>
</protein>
<evidence type="ECO:0000313" key="2">
    <source>
        <dbReference type="EMBL" id="KAH6685317.1"/>
    </source>
</evidence>
<reference evidence="2" key="1">
    <citation type="journal article" date="2021" name="Nat. Commun.">
        <title>Genetic determinants of endophytism in the Arabidopsis root mycobiome.</title>
        <authorList>
            <person name="Mesny F."/>
            <person name="Miyauchi S."/>
            <person name="Thiergart T."/>
            <person name="Pickel B."/>
            <person name="Atanasova L."/>
            <person name="Karlsson M."/>
            <person name="Huettel B."/>
            <person name="Barry K.W."/>
            <person name="Haridas S."/>
            <person name="Chen C."/>
            <person name="Bauer D."/>
            <person name="Andreopoulos W."/>
            <person name="Pangilinan J."/>
            <person name="LaButti K."/>
            <person name="Riley R."/>
            <person name="Lipzen A."/>
            <person name="Clum A."/>
            <person name="Drula E."/>
            <person name="Henrissat B."/>
            <person name="Kohler A."/>
            <person name="Grigoriev I.V."/>
            <person name="Martin F.M."/>
            <person name="Hacquard S."/>
        </authorList>
    </citation>
    <scope>NUCLEOTIDE SEQUENCE</scope>
    <source>
        <strain evidence="2">MPI-SDFR-AT-0117</strain>
    </source>
</reference>
<keyword evidence="1" id="KW-1133">Transmembrane helix</keyword>
<dbReference type="Proteomes" id="UP000770015">
    <property type="component" value="Unassembled WGS sequence"/>
</dbReference>
<feature type="transmembrane region" description="Helical" evidence="1">
    <location>
        <begin position="31"/>
        <end position="50"/>
    </location>
</feature>